<feature type="region of interest" description="Disordered" evidence="1">
    <location>
        <begin position="331"/>
        <end position="350"/>
    </location>
</feature>
<dbReference type="RefSeq" id="XP_045565151.1">
    <property type="nucleotide sequence ID" value="XM_045709195.1"/>
</dbReference>
<feature type="compositionally biased region" description="Polar residues" evidence="1">
    <location>
        <begin position="98"/>
        <end position="117"/>
    </location>
</feature>
<dbReference type="Proteomes" id="UP001652741">
    <property type="component" value="Chromosome ssa27"/>
</dbReference>
<feature type="region of interest" description="Disordered" evidence="1">
    <location>
        <begin position="865"/>
        <end position="909"/>
    </location>
</feature>
<feature type="region of interest" description="Disordered" evidence="1">
    <location>
        <begin position="1064"/>
        <end position="1088"/>
    </location>
</feature>
<evidence type="ECO:0000313" key="2">
    <source>
        <dbReference type="Proteomes" id="UP001652741"/>
    </source>
</evidence>
<gene>
    <name evidence="3" type="primary">LOC106585477</name>
</gene>
<feature type="region of interest" description="Disordered" evidence="1">
    <location>
        <begin position="791"/>
        <end position="824"/>
    </location>
</feature>
<dbReference type="GeneID" id="106585477"/>
<evidence type="ECO:0000256" key="1">
    <source>
        <dbReference type="SAM" id="MobiDB-lite"/>
    </source>
</evidence>
<feature type="region of interest" description="Disordered" evidence="1">
    <location>
        <begin position="1113"/>
        <end position="1134"/>
    </location>
</feature>
<feature type="compositionally biased region" description="Polar residues" evidence="1">
    <location>
        <begin position="888"/>
        <end position="901"/>
    </location>
</feature>
<sequence>MKNNLTFEQLSMLCLKIVKVVTQTALRILLPALARIMGVDLRSGAASPESQCSLTGSEDSLGSLDEREKRLLISEMNYWTKERRRNGSAGCRQKSTRRTSSPCWSPKSSQTSLQSLPATREAPLMEEPLKALFGVTEESLLISLVEGHSNPTSSSSSELSYAIAGEVVHQLNSGLSVAIQASSGSCPPMDSQDIAAGKEVIRVASVQILAELQSQTSEPEWVGFIEPLMDPVTDDVLNAIVGTMDKMAQDYNILLDLAKKMTILGSKFLTNLQCDLDVECPSGKEGTTHFLKETGSSSSVVSRELQTLSSPDFQSKALKAVSTILTRKVSSSSGVAPSSRPSSAAPSLTEAPLNTSCTALTSVSSTATVIVKAFVGGMETKASFEGKCEAVDWPVPVNDHKTGFSQKITFSPARTLYGLIRAKLRDLLTLSAREEGVAKDASLQESSDTLEKATVSTVEVQLPSTKLSRVPSESQPIPALCLSNLDSSTQEVLSSVFSIYKSELSKVESKCLAVVSSSDESLDACWLVDGVLSKLDDYTISQSPSPNEDLSVSTQCSQLSSEESVRITQSSTSLIQSIKKLSSNDFQTQAEEAVSKVLMRSSHSFITQISHTGLQKSLQAGLSSSSPSEIASMSSQNTAPGLVETFVKGMATIFQKNESTDTVLLERSGRVLQCSHGGSQLDDTELSVKISEEKLWSTAKTICVNMKNILKDFFTGLKPSGSERTENASSKETLGQILVAIQSEISNFGRIKDSRELLQINDMVGTMLKEVEKSEDDSEQVCQDIPRTCSSLSTSLKGRSSLSSSSKGPRSECELEINLPGTPIPDEVPFDLTCPIVRSSCIDTRDSKMPEISTSDLRTKMMAHTDEPLHRNSPMTDSSRPPSAKASFRSSTIPSFTSKGTSLVPKGDGIDIEEKEVSIPSSSGHLRELLIRPDISSATAFPLQYLMDSSKDDVICLVTVLVIRLLSKIRPSALDGPSQQAPDMTETSQQLIRQVLSEFCAASRFSRTQEYSQNLHIHRVFRGVHKNLMEEFGSYNTLQAAISSQDPAFDRVLVKSLTQQLVQGRKEASRPASAATNPADQAETERGAEQKARRSFLCFSMTKLRINFKRSKRENKKDCRSVQEQTEIPSTDGHCIAPHIEAHGAESPVGEVSPSISQPIKKQSLIVRVFSAMMKPFRRFTKKNL</sequence>
<feature type="compositionally biased region" description="Low complexity" evidence="1">
    <location>
        <begin position="331"/>
        <end position="347"/>
    </location>
</feature>
<accession>A0ABM3E256</accession>
<feature type="region of interest" description="Disordered" evidence="1">
    <location>
        <begin position="84"/>
        <end position="117"/>
    </location>
</feature>
<keyword evidence="2" id="KW-1185">Reference proteome</keyword>
<reference evidence="3" key="1">
    <citation type="submission" date="2025-08" db="UniProtKB">
        <authorList>
            <consortium name="RefSeq"/>
        </authorList>
    </citation>
    <scope>IDENTIFICATION</scope>
</reference>
<proteinExistence type="predicted"/>
<organism evidence="2 3">
    <name type="scientific">Salmo salar</name>
    <name type="common">Atlantic salmon</name>
    <dbReference type="NCBI Taxonomy" id="8030"/>
    <lineage>
        <taxon>Eukaryota</taxon>
        <taxon>Metazoa</taxon>
        <taxon>Chordata</taxon>
        <taxon>Craniata</taxon>
        <taxon>Vertebrata</taxon>
        <taxon>Euteleostomi</taxon>
        <taxon>Actinopterygii</taxon>
        <taxon>Neopterygii</taxon>
        <taxon>Teleostei</taxon>
        <taxon>Protacanthopterygii</taxon>
        <taxon>Salmoniformes</taxon>
        <taxon>Salmonidae</taxon>
        <taxon>Salmoninae</taxon>
        <taxon>Salmo</taxon>
    </lineage>
</organism>
<name>A0ABM3E256_SALSA</name>
<feature type="compositionally biased region" description="Low complexity" evidence="1">
    <location>
        <begin position="791"/>
        <end position="808"/>
    </location>
</feature>
<protein>
    <recommendedName>
        <fullName evidence="4">Fibrous sheath-interacting protein 2-like</fullName>
    </recommendedName>
</protein>
<evidence type="ECO:0008006" key="4">
    <source>
        <dbReference type="Google" id="ProtNLM"/>
    </source>
</evidence>
<evidence type="ECO:0000313" key="3">
    <source>
        <dbReference type="RefSeq" id="XP_045565151.1"/>
    </source>
</evidence>